<sequence>MTRAVSWEDDFQLQFGNALEQTLLGASFISISADTLVYLFLRIAKQHQPTNNNQKVSAELRLSILAFTTHLVQIIPTITLQPYIFTTFRWVLSHYVTIYNYHWNTVQGS</sequence>
<proteinExistence type="predicted"/>
<feature type="transmembrane region" description="Helical" evidence="1">
    <location>
        <begin position="23"/>
        <end position="41"/>
    </location>
</feature>
<organism evidence="2 3">
    <name type="scientific">Mesorhabditis spiculigera</name>
    <dbReference type="NCBI Taxonomy" id="96644"/>
    <lineage>
        <taxon>Eukaryota</taxon>
        <taxon>Metazoa</taxon>
        <taxon>Ecdysozoa</taxon>
        <taxon>Nematoda</taxon>
        <taxon>Chromadorea</taxon>
        <taxon>Rhabditida</taxon>
        <taxon>Rhabditina</taxon>
        <taxon>Rhabditomorpha</taxon>
        <taxon>Rhabditoidea</taxon>
        <taxon>Rhabditidae</taxon>
        <taxon>Mesorhabditinae</taxon>
        <taxon>Mesorhabditis</taxon>
    </lineage>
</organism>
<evidence type="ECO:0000313" key="3">
    <source>
        <dbReference type="Proteomes" id="UP001177023"/>
    </source>
</evidence>
<comment type="caution">
    <text evidence="2">The sequence shown here is derived from an EMBL/GenBank/DDBJ whole genome shotgun (WGS) entry which is preliminary data.</text>
</comment>
<dbReference type="Proteomes" id="UP001177023">
    <property type="component" value="Unassembled WGS sequence"/>
</dbReference>
<gene>
    <name evidence="2" type="ORF">MSPICULIGERA_LOCUS2264</name>
</gene>
<protein>
    <submittedName>
        <fullName evidence="2">Uncharacterized protein</fullName>
    </submittedName>
</protein>
<evidence type="ECO:0000313" key="2">
    <source>
        <dbReference type="EMBL" id="CAJ0562906.1"/>
    </source>
</evidence>
<evidence type="ECO:0000256" key="1">
    <source>
        <dbReference type="SAM" id="Phobius"/>
    </source>
</evidence>
<dbReference type="EMBL" id="CATQJA010000669">
    <property type="protein sequence ID" value="CAJ0562906.1"/>
    <property type="molecule type" value="Genomic_DNA"/>
</dbReference>
<feature type="non-terminal residue" evidence="2">
    <location>
        <position position="109"/>
    </location>
</feature>
<feature type="transmembrane region" description="Helical" evidence="1">
    <location>
        <begin position="62"/>
        <end position="85"/>
    </location>
</feature>
<accession>A0AA36C723</accession>
<keyword evidence="1" id="KW-0812">Transmembrane</keyword>
<reference evidence="2" key="1">
    <citation type="submission" date="2023-06" db="EMBL/GenBank/DDBJ databases">
        <authorList>
            <person name="Delattre M."/>
        </authorList>
    </citation>
    <scope>NUCLEOTIDE SEQUENCE</scope>
    <source>
        <strain evidence="2">AF72</strain>
    </source>
</reference>
<keyword evidence="1" id="KW-1133">Transmembrane helix</keyword>
<dbReference type="AlphaFoldDB" id="A0AA36C723"/>
<name>A0AA36C723_9BILA</name>
<keyword evidence="1" id="KW-0472">Membrane</keyword>
<keyword evidence="3" id="KW-1185">Reference proteome</keyword>